<dbReference type="PROSITE" id="PS52016">
    <property type="entry name" value="TONB_DEPENDENT_REC_3"/>
    <property type="match status" value="1"/>
</dbReference>
<evidence type="ECO:0000256" key="11">
    <source>
        <dbReference type="ARBA" id="ARBA00023136"/>
    </source>
</evidence>
<dbReference type="NCBIfam" id="TIGR01783">
    <property type="entry name" value="TonB-siderophor"/>
    <property type="match status" value="1"/>
</dbReference>
<evidence type="ECO:0000256" key="10">
    <source>
        <dbReference type="ARBA" id="ARBA00023077"/>
    </source>
</evidence>
<dbReference type="RefSeq" id="WP_119631101.1">
    <property type="nucleotide sequence ID" value="NZ_AP017928.1"/>
</dbReference>
<dbReference type="GO" id="GO:0009279">
    <property type="term" value="C:cell outer membrane"/>
    <property type="evidence" value="ECO:0007669"/>
    <property type="project" value="UniProtKB-SubCell"/>
</dbReference>
<keyword evidence="4 14" id="KW-1134">Transmembrane beta strand</keyword>
<dbReference type="InterPro" id="IPR036942">
    <property type="entry name" value="Beta-barrel_TonB_sf"/>
</dbReference>
<evidence type="ECO:0000256" key="6">
    <source>
        <dbReference type="ARBA" id="ARBA00022692"/>
    </source>
</evidence>
<dbReference type="EMBL" id="AP017928">
    <property type="protein sequence ID" value="BBA35812.1"/>
    <property type="molecule type" value="Genomic_DNA"/>
</dbReference>
<comment type="similarity">
    <text evidence="2 14 15">Belongs to the TonB-dependent receptor family.</text>
</comment>
<evidence type="ECO:0000256" key="5">
    <source>
        <dbReference type="ARBA" id="ARBA00022496"/>
    </source>
</evidence>
<keyword evidence="6 14" id="KW-0812">Transmembrane</keyword>
<evidence type="ECO:0000256" key="15">
    <source>
        <dbReference type="RuleBase" id="RU003357"/>
    </source>
</evidence>
<dbReference type="InterPro" id="IPR011662">
    <property type="entry name" value="Secretin/TonB_short_N"/>
</dbReference>
<dbReference type="InterPro" id="IPR000531">
    <property type="entry name" value="Beta-barrel_TonB"/>
</dbReference>
<feature type="domain" description="Secretin/TonB short N-terminal" evidence="16">
    <location>
        <begin position="72"/>
        <end position="123"/>
    </location>
</feature>
<evidence type="ECO:0000256" key="1">
    <source>
        <dbReference type="ARBA" id="ARBA00004571"/>
    </source>
</evidence>
<evidence type="ECO:0000256" key="4">
    <source>
        <dbReference type="ARBA" id="ARBA00022452"/>
    </source>
</evidence>
<dbReference type="FunFam" id="2.170.130.10:FF:000001">
    <property type="entry name" value="Catecholate siderophore TonB-dependent receptor"/>
    <property type="match status" value="1"/>
</dbReference>
<organism evidence="17 18">
    <name type="scientific">Methylocaldum marinum</name>
    <dbReference type="NCBI Taxonomy" id="1432792"/>
    <lineage>
        <taxon>Bacteria</taxon>
        <taxon>Pseudomonadati</taxon>
        <taxon>Pseudomonadota</taxon>
        <taxon>Gammaproteobacteria</taxon>
        <taxon>Methylococcales</taxon>
        <taxon>Methylococcaceae</taxon>
        <taxon>Methylocaldum</taxon>
    </lineage>
</organism>
<keyword evidence="11 14" id="KW-0472">Membrane</keyword>
<dbReference type="GO" id="GO:0015891">
    <property type="term" value="P:siderophore transport"/>
    <property type="evidence" value="ECO:0007669"/>
    <property type="project" value="InterPro"/>
</dbReference>
<keyword evidence="3 14" id="KW-0813">Transport</keyword>
<dbReference type="GO" id="GO:0038023">
    <property type="term" value="F:signaling receptor activity"/>
    <property type="evidence" value="ECO:0007669"/>
    <property type="project" value="InterPro"/>
</dbReference>
<keyword evidence="8" id="KW-0408">Iron</keyword>
<dbReference type="Gene3D" id="2.40.170.20">
    <property type="entry name" value="TonB-dependent receptor, beta-barrel domain"/>
    <property type="match status" value="1"/>
</dbReference>
<dbReference type="InterPro" id="IPR010105">
    <property type="entry name" value="TonB_sidphr_rcpt"/>
</dbReference>
<accession>A0A250KW44</accession>
<dbReference type="Pfam" id="PF07715">
    <property type="entry name" value="Plug"/>
    <property type="match status" value="1"/>
</dbReference>
<evidence type="ECO:0000256" key="13">
    <source>
        <dbReference type="ARBA" id="ARBA00023237"/>
    </source>
</evidence>
<evidence type="ECO:0000256" key="12">
    <source>
        <dbReference type="ARBA" id="ARBA00023170"/>
    </source>
</evidence>
<dbReference type="InterPro" id="IPR012910">
    <property type="entry name" value="Plug_dom"/>
</dbReference>
<sequence>MPSSQPRPTERRFNHTVRAALLGSSLAAAGGTGSLAYGAEAQALDAIAAKPYNIPSGPLGRTLADFAAGAGLALSFEPGLTQGLSSPALAGTYSAREAVTRLLADSGLDIVESPGGSYTLVRQPQPDAQELPAVTVTGTEIRESAYGPVEGYRAERTGTATKTDTPIRGTPAAIQVVPKQVIEDQQATRITDVIQNVSSVRPGSSFGNRADSFIVRGFSSFLSARDGFLSNQLFGDPGFIDLASVERVEVLKGPASVLYGLGDPGGLVNIVTKRPLSEAQYKLRGQAGSYDFYRAEADLSQPFNADGTLALRVNAAYQHWDSFRDFFKRSRRVFVAPVLGWQPSESTKVLVDFEYVDQELPFDRGLVASGKGVANVPISRYFGEDFSTFDLNGYQSRYIIEHQLNATWMLRHTGRYQESEADRFSADPRGLRADNRTLNRRATDQHDDADQWTLQLDAIGDFTDAAIGHKLLLGVEAGTARKDVRLATASLAAIDIFDPVYGARPGVFGDPTLTDQEIEYIAGYVQDQIWLGERWKLLLGLRYDDTTQTTVTTTNRTTKVENDARRFSPRAGLMYDVADWVSLYASYSKSFKPVAGTTFDGAPFDPETGEQVEAGIKTEFLDGRVGATLAWYELKRQNVTTADPANTGFSMQTGEQRSRGVELDVTGNIGSGWNLIGSAAYTDAEVTKDNTFTPGNRIQGVPQVSGSLWVTHEIQDGDWKGLGFGAGVFAAGEREGDLANSFQVPGYVRADASLFYRSKHWRVTVGLKNLLDKEYIESPVSRTEVYPGAPLTVLGTLELTF</sequence>
<dbReference type="InterPro" id="IPR037066">
    <property type="entry name" value="Plug_dom_sf"/>
</dbReference>
<dbReference type="OrthoDB" id="127311at2"/>
<keyword evidence="7" id="KW-0732">Signal</keyword>
<dbReference type="FunFam" id="2.40.170.20:FF:000005">
    <property type="entry name" value="TonB-dependent siderophore receptor"/>
    <property type="match status" value="1"/>
</dbReference>
<evidence type="ECO:0000259" key="16">
    <source>
        <dbReference type="SMART" id="SM00965"/>
    </source>
</evidence>
<comment type="subcellular location">
    <subcellularLocation>
        <location evidence="1 14">Cell outer membrane</location>
        <topology evidence="1 14">Multi-pass membrane protein</topology>
    </subcellularLocation>
</comment>
<dbReference type="Gene3D" id="3.55.50.30">
    <property type="match status" value="1"/>
</dbReference>
<keyword evidence="5" id="KW-0410">Iron transport</keyword>
<evidence type="ECO:0000256" key="3">
    <source>
        <dbReference type="ARBA" id="ARBA00022448"/>
    </source>
</evidence>
<dbReference type="SMART" id="SM00965">
    <property type="entry name" value="STN"/>
    <property type="match status" value="1"/>
</dbReference>
<proteinExistence type="inferred from homology"/>
<evidence type="ECO:0000313" key="17">
    <source>
        <dbReference type="EMBL" id="BBA35812.1"/>
    </source>
</evidence>
<evidence type="ECO:0000256" key="14">
    <source>
        <dbReference type="PROSITE-ProRule" id="PRU01360"/>
    </source>
</evidence>
<dbReference type="GO" id="GO:0015344">
    <property type="term" value="F:siderophore uptake transmembrane transporter activity"/>
    <property type="evidence" value="ECO:0007669"/>
    <property type="project" value="TreeGrafter"/>
</dbReference>
<dbReference type="AlphaFoldDB" id="A0A250KW44"/>
<dbReference type="Pfam" id="PF00593">
    <property type="entry name" value="TonB_dep_Rec_b-barrel"/>
    <property type="match status" value="1"/>
</dbReference>
<dbReference type="PANTHER" id="PTHR32552">
    <property type="entry name" value="FERRICHROME IRON RECEPTOR-RELATED"/>
    <property type="match status" value="1"/>
</dbReference>
<dbReference type="Gene3D" id="2.170.130.10">
    <property type="entry name" value="TonB-dependent receptor, plug domain"/>
    <property type="match status" value="1"/>
</dbReference>
<gene>
    <name evidence="17" type="ORF">sS8_3880</name>
</gene>
<keyword evidence="18" id="KW-1185">Reference proteome</keyword>
<evidence type="ECO:0000256" key="7">
    <source>
        <dbReference type="ARBA" id="ARBA00022729"/>
    </source>
</evidence>
<keyword evidence="10 15" id="KW-0798">TonB box</keyword>
<evidence type="ECO:0000256" key="2">
    <source>
        <dbReference type="ARBA" id="ARBA00009810"/>
    </source>
</evidence>
<keyword evidence="9" id="KW-0406">Ion transport</keyword>
<dbReference type="SUPFAM" id="SSF56935">
    <property type="entry name" value="Porins"/>
    <property type="match status" value="1"/>
</dbReference>
<name>A0A250KW44_9GAMM</name>
<keyword evidence="12" id="KW-0675">Receptor</keyword>
<dbReference type="KEGG" id="mmai:sS8_3880"/>
<keyword evidence="13 14" id="KW-0998">Cell outer membrane</keyword>
<protein>
    <recommendedName>
        <fullName evidence="16">Secretin/TonB short N-terminal domain-containing protein</fullName>
    </recommendedName>
</protein>
<reference evidence="17 18" key="1">
    <citation type="submission" date="2016-12" db="EMBL/GenBank/DDBJ databases">
        <title>Genome sequencing of Methylocaldum marinum.</title>
        <authorList>
            <person name="Takeuchi M."/>
            <person name="Kamagata Y."/>
            <person name="Hiraoka S."/>
            <person name="Oshima K."/>
            <person name="Hattori M."/>
            <person name="Iwasaki W."/>
        </authorList>
    </citation>
    <scope>NUCLEOTIDE SEQUENCE [LARGE SCALE GENOMIC DNA]</scope>
    <source>
        <strain evidence="17 18">S8</strain>
    </source>
</reference>
<dbReference type="PANTHER" id="PTHR32552:SF68">
    <property type="entry name" value="FERRICHROME OUTER MEMBRANE TRANSPORTER_PHAGE RECEPTOR"/>
    <property type="match status" value="1"/>
</dbReference>
<evidence type="ECO:0000256" key="9">
    <source>
        <dbReference type="ARBA" id="ARBA00023065"/>
    </source>
</evidence>
<evidence type="ECO:0000313" key="18">
    <source>
        <dbReference type="Proteomes" id="UP000266313"/>
    </source>
</evidence>
<evidence type="ECO:0000256" key="8">
    <source>
        <dbReference type="ARBA" id="ARBA00023004"/>
    </source>
</evidence>
<dbReference type="CDD" id="cd01347">
    <property type="entry name" value="ligand_gated_channel"/>
    <property type="match status" value="1"/>
</dbReference>
<dbReference type="Proteomes" id="UP000266313">
    <property type="component" value="Chromosome"/>
</dbReference>
<dbReference type="InterPro" id="IPR039426">
    <property type="entry name" value="TonB-dep_rcpt-like"/>
</dbReference>